<dbReference type="PANTHER" id="PTHR16515">
    <property type="entry name" value="PR DOMAIN ZINC FINGER PROTEIN"/>
    <property type="match status" value="1"/>
</dbReference>
<dbReference type="GO" id="GO:0008270">
    <property type="term" value="F:zinc ion binding"/>
    <property type="evidence" value="ECO:0007669"/>
    <property type="project" value="UniProtKB-KW"/>
</dbReference>
<organism evidence="14 15">
    <name type="scientific">Parathielavia appendiculata</name>
    <dbReference type="NCBI Taxonomy" id="2587402"/>
    <lineage>
        <taxon>Eukaryota</taxon>
        <taxon>Fungi</taxon>
        <taxon>Dikarya</taxon>
        <taxon>Ascomycota</taxon>
        <taxon>Pezizomycotina</taxon>
        <taxon>Sordariomycetes</taxon>
        <taxon>Sordariomycetidae</taxon>
        <taxon>Sordariales</taxon>
        <taxon>Chaetomiaceae</taxon>
        <taxon>Parathielavia</taxon>
    </lineage>
</organism>
<feature type="region of interest" description="Disordered" evidence="12">
    <location>
        <begin position="114"/>
        <end position="166"/>
    </location>
</feature>
<dbReference type="GO" id="GO:0003677">
    <property type="term" value="F:DNA binding"/>
    <property type="evidence" value="ECO:0007669"/>
    <property type="project" value="UniProtKB-KW"/>
</dbReference>
<dbReference type="Proteomes" id="UP001302602">
    <property type="component" value="Unassembled WGS sequence"/>
</dbReference>
<dbReference type="GeneID" id="87823063"/>
<feature type="region of interest" description="Disordered" evidence="12">
    <location>
        <begin position="394"/>
        <end position="414"/>
    </location>
</feature>
<dbReference type="SMART" id="SM00355">
    <property type="entry name" value="ZnF_C2H2"/>
    <property type="match status" value="4"/>
</dbReference>
<evidence type="ECO:0000256" key="1">
    <source>
        <dbReference type="ARBA" id="ARBA00004123"/>
    </source>
</evidence>
<keyword evidence="8" id="KW-0238">DNA-binding</keyword>
<protein>
    <recommendedName>
        <fullName evidence="13">C2H2-type domain-containing protein</fullName>
    </recommendedName>
</protein>
<reference evidence="14" key="1">
    <citation type="journal article" date="2023" name="Mol. Phylogenet. Evol.">
        <title>Genome-scale phylogeny and comparative genomics of the fungal order Sordariales.</title>
        <authorList>
            <person name="Hensen N."/>
            <person name="Bonometti L."/>
            <person name="Westerberg I."/>
            <person name="Brannstrom I.O."/>
            <person name="Guillou S."/>
            <person name="Cros-Aarteil S."/>
            <person name="Calhoun S."/>
            <person name="Haridas S."/>
            <person name="Kuo A."/>
            <person name="Mondo S."/>
            <person name="Pangilinan J."/>
            <person name="Riley R."/>
            <person name="LaButti K."/>
            <person name="Andreopoulos B."/>
            <person name="Lipzen A."/>
            <person name="Chen C."/>
            <person name="Yan M."/>
            <person name="Daum C."/>
            <person name="Ng V."/>
            <person name="Clum A."/>
            <person name="Steindorff A."/>
            <person name="Ohm R.A."/>
            <person name="Martin F."/>
            <person name="Silar P."/>
            <person name="Natvig D.O."/>
            <person name="Lalanne C."/>
            <person name="Gautier V."/>
            <person name="Ament-Velasquez S.L."/>
            <person name="Kruys A."/>
            <person name="Hutchinson M.I."/>
            <person name="Powell A.J."/>
            <person name="Barry K."/>
            <person name="Miller A.N."/>
            <person name="Grigoriev I.V."/>
            <person name="Debuchy R."/>
            <person name="Gladieux P."/>
            <person name="Hiltunen Thoren M."/>
            <person name="Johannesson H."/>
        </authorList>
    </citation>
    <scope>NUCLEOTIDE SEQUENCE</scope>
    <source>
        <strain evidence="14">CBS 731.68</strain>
    </source>
</reference>
<keyword evidence="9" id="KW-0804">Transcription</keyword>
<evidence type="ECO:0000256" key="7">
    <source>
        <dbReference type="ARBA" id="ARBA00023015"/>
    </source>
</evidence>
<dbReference type="GO" id="GO:0005634">
    <property type="term" value="C:nucleus"/>
    <property type="evidence" value="ECO:0007669"/>
    <property type="project" value="UniProtKB-SubCell"/>
</dbReference>
<feature type="domain" description="C2H2-type" evidence="13">
    <location>
        <begin position="220"/>
        <end position="249"/>
    </location>
</feature>
<feature type="compositionally biased region" description="Low complexity" evidence="12">
    <location>
        <begin position="394"/>
        <end position="413"/>
    </location>
</feature>
<evidence type="ECO:0000256" key="5">
    <source>
        <dbReference type="ARBA" id="ARBA00022771"/>
    </source>
</evidence>
<evidence type="ECO:0000256" key="12">
    <source>
        <dbReference type="SAM" id="MobiDB-lite"/>
    </source>
</evidence>
<dbReference type="Gene3D" id="3.30.160.60">
    <property type="entry name" value="Classic Zinc Finger"/>
    <property type="match status" value="4"/>
</dbReference>
<evidence type="ECO:0000256" key="10">
    <source>
        <dbReference type="ARBA" id="ARBA00023242"/>
    </source>
</evidence>
<dbReference type="GO" id="GO:0010468">
    <property type="term" value="P:regulation of gene expression"/>
    <property type="evidence" value="ECO:0007669"/>
    <property type="project" value="TreeGrafter"/>
</dbReference>
<evidence type="ECO:0000256" key="4">
    <source>
        <dbReference type="ARBA" id="ARBA00022737"/>
    </source>
</evidence>
<evidence type="ECO:0000313" key="14">
    <source>
        <dbReference type="EMBL" id="KAK4127742.1"/>
    </source>
</evidence>
<feature type="domain" description="C2H2-type" evidence="13">
    <location>
        <begin position="278"/>
        <end position="300"/>
    </location>
</feature>
<dbReference type="PANTHER" id="PTHR16515:SF49">
    <property type="entry name" value="GASTRULA ZINC FINGER PROTEIN XLCGF49.1-LIKE-RELATED"/>
    <property type="match status" value="1"/>
</dbReference>
<gene>
    <name evidence="14" type="ORF">N657DRAFT_224874</name>
</gene>
<evidence type="ECO:0000256" key="8">
    <source>
        <dbReference type="ARBA" id="ARBA00023125"/>
    </source>
</evidence>
<dbReference type="InterPro" id="IPR050331">
    <property type="entry name" value="Zinc_finger"/>
</dbReference>
<proteinExistence type="inferred from homology"/>
<evidence type="ECO:0000259" key="13">
    <source>
        <dbReference type="PROSITE" id="PS50157"/>
    </source>
</evidence>
<sequence length="526" mass="57856">MALGNLPPTTASWGRWPHPPHAGADFNMVDATMMPYDCRDAATAHIPRPELAQHFLPGPFTAAPVSSIPSPASSHYHAAVTYNGYNPYSQPPLLDGPFKSHDCLERMQPRVLAPEPSVDRAVQDSADGLVLVKRSRSPSIKNEARSDVSDSPSPKVCTPNEPAQAPRGVHQFNTAIDELVRVIDEKRDIIGAPDKPEPGSGLGKKEGTQRGRAKVKRKLFCCDFPRCTKAFAQKNNLETHRRSHTGESPYACPFCPHRFTQSVNLKSHVNRHLGKKPYKCPQCPKMFAQPSNVKAHIKTHIPRGSRAGWVCRFGNCQKAFTAKGNLKNHQNTYHGDEIEAFKVKLANVVDDSMISEEEREMARYITEIHNLANKGIKGRGKGCKVKRVMLLQPPQQQLQQLPSPASSPSTPTTVVHSAAPYSMSLLPHGLPNMHTPPQQQQTAAASVYHGHHHQPFYHGLSHPAAYSMGRGPPPNMIFGGPLTLNTRDAYSHHGAYGMLDSDQLSDASSVHDSTPVMDLAFGERLY</sequence>
<keyword evidence="7" id="KW-0805">Transcription regulation</keyword>
<keyword evidence="10" id="KW-0539">Nucleus</keyword>
<evidence type="ECO:0000256" key="3">
    <source>
        <dbReference type="ARBA" id="ARBA00022723"/>
    </source>
</evidence>
<accession>A0AAN6U788</accession>
<keyword evidence="4" id="KW-0677">Repeat</keyword>
<feature type="domain" description="C2H2-type" evidence="13">
    <location>
        <begin position="250"/>
        <end position="277"/>
    </location>
</feature>
<dbReference type="FunFam" id="3.30.160.60:FF:000925">
    <property type="entry name" value="Zinc finger protein 668"/>
    <property type="match status" value="1"/>
</dbReference>
<dbReference type="PROSITE" id="PS00028">
    <property type="entry name" value="ZINC_FINGER_C2H2_1"/>
    <property type="match status" value="4"/>
</dbReference>
<comment type="caution">
    <text evidence="14">The sequence shown here is derived from an EMBL/GenBank/DDBJ whole genome shotgun (WGS) entry which is preliminary data.</text>
</comment>
<name>A0AAN6U788_9PEZI</name>
<evidence type="ECO:0000256" key="9">
    <source>
        <dbReference type="ARBA" id="ARBA00023163"/>
    </source>
</evidence>
<dbReference type="InterPro" id="IPR013087">
    <property type="entry name" value="Znf_C2H2_type"/>
</dbReference>
<comment type="subcellular location">
    <subcellularLocation>
        <location evidence="1">Nucleus</location>
    </subcellularLocation>
</comment>
<dbReference type="PROSITE" id="PS50157">
    <property type="entry name" value="ZINC_FINGER_C2H2_2"/>
    <property type="match status" value="4"/>
</dbReference>
<dbReference type="EMBL" id="MU853224">
    <property type="protein sequence ID" value="KAK4127742.1"/>
    <property type="molecule type" value="Genomic_DNA"/>
</dbReference>
<evidence type="ECO:0000256" key="2">
    <source>
        <dbReference type="ARBA" id="ARBA00006991"/>
    </source>
</evidence>
<dbReference type="RefSeq" id="XP_062651513.1">
    <property type="nucleotide sequence ID" value="XM_062786297.1"/>
</dbReference>
<dbReference type="AlphaFoldDB" id="A0AAN6U788"/>
<dbReference type="Pfam" id="PF00096">
    <property type="entry name" value="zf-C2H2"/>
    <property type="match status" value="3"/>
</dbReference>
<evidence type="ECO:0000313" key="15">
    <source>
        <dbReference type="Proteomes" id="UP001302602"/>
    </source>
</evidence>
<feature type="domain" description="C2H2-type" evidence="13">
    <location>
        <begin position="309"/>
        <end position="339"/>
    </location>
</feature>
<keyword evidence="5 11" id="KW-0863">Zinc-finger</keyword>
<dbReference type="SUPFAM" id="SSF57667">
    <property type="entry name" value="beta-beta-alpha zinc fingers"/>
    <property type="match status" value="3"/>
</dbReference>
<keyword evidence="6" id="KW-0862">Zinc</keyword>
<keyword evidence="3" id="KW-0479">Metal-binding</keyword>
<evidence type="ECO:0000256" key="11">
    <source>
        <dbReference type="PROSITE-ProRule" id="PRU00042"/>
    </source>
</evidence>
<dbReference type="FunFam" id="3.30.160.60:FF:000075">
    <property type="entry name" value="Putative zinc finger protein 536"/>
    <property type="match status" value="1"/>
</dbReference>
<keyword evidence="15" id="KW-1185">Reference proteome</keyword>
<feature type="compositionally biased region" description="Basic and acidic residues" evidence="12">
    <location>
        <begin position="189"/>
        <end position="209"/>
    </location>
</feature>
<evidence type="ECO:0000256" key="6">
    <source>
        <dbReference type="ARBA" id="ARBA00022833"/>
    </source>
</evidence>
<feature type="region of interest" description="Disordered" evidence="12">
    <location>
        <begin position="189"/>
        <end position="210"/>
    </location>
</feature>
<reference evidence="14" key="2">
    <citation type="submission" date="2023-05" db="EMBL/GenBank/DDBJ databases">
        <authorList>
            <consortium name="Lawrence Berkeley National Laboratory"/>
            <person name="Steindorff A."/>
            <person name="Hensen N."/>
            <person name="Bonometti L."/>
            <person name="Westerberg I."/>
            <person name="Brannstrom I.O."/>
            <person name="Guillou S."/>
            <person name="Cros-Aarteil S."/>
            <person name="Calhoun S."/>
            <person name="Haridas S."/>
            <person name="Kuo A."/>
            <person name="Mondo S."/>
            <person name="Pangilinan J."/>
            <person name="Riley R."/>
            <person name="Labutti K."/>
            <person name="Andreopoulos B."/>
            <person name="Lipzen A."/>
            <person name="Chen C."/>
            <person name="Yanf M."/>
            <person name="Daum C."/>
            <person name="Ng V."/>
            <person name="Clum A."/>
            <person name="Ohm R."/>
            <person name="Martin F."/>
            <person name="Silar P."/>
            <person name="Natvig D."/>
            <person name="Lalanne C."/>
            <person name="Gautier V."/>
            <person name="Ament-Velasquez S.L."/>
            <person name="Kruys A."/>
            <person name="Hutchinson M.I."/>
            <person name="Powell A.J."/>
            <person name="Barry K."/>
            <person name="Miller A.N."/>
            <person name="Grigoriev I.V."/>
            <person name="Debuchy R."/>
            <person name="Gladieux P."/>
            <person name="Thoren M.H."/>
            <person name="Johannesson H."/>
        </authorList>
    </citation>
    <scope>NUCLEOTIDE SEQUENCE</scope>
    <source>
        <strain evidence="14">CBS 731.68</strain>
    </source>
</reference>
<comment type="similarity">
    <text evidence="2">Belongs to the krueppel C2H2-type zinc-finger protein family.</text>
</comment>
<dbReference type="InterPro" id="IPR036236">
    <property type="entry name" value="Znf_C2H2_sf"/>
</dbReference>